<dbReference type="SUPFAM" id="SSF55781">
    <property type="entry name" value="GAF domain-like"/>
    <property type="match status" value="1"/>
</dbReference>
<dbReference type="Gene3D" id="1.10.3210.10">
    <property type="entry name" value="Hypothetical protein af1432"/>
    <property type="match status" value="2"/>
</dbReference>
<dbReference type="CDD" id="cd00077">
    <property type="entry name" value="HDc"/>
    <property type="match status" value="1"/>
</dbReference>
<proteinExistence type="predicted"/>
<dbReference type="Gene3D" id="3.30.450.40">
    <property type="match status" value="1"/>
</dbReference>
<dbReference type="InterPro" id="IPR003607">
    <property type="entry name" value="HD/PDEase_dom"/>
</dbReference>
<evidence type="ECO:0000259" key="1">
    <source>
        <dbReference type="PROSITE" id="PS51832"/>
    </source>
</evidence>
<protein>
    <submittedName>
        <fullName evidence="2">HD-GYP domain-containing protein (C-di-GMP phosphodiesterase class II)</fullName>
    </submittedName>
</protein>
<evidence type="ECO:0000313" key="3">
    <source>
        <dbReference type="Proteomes" id="UP000252884"/>
    </source>
</evidence>
<dbReference type="GO" id="GO:0008081">
    <property type="term" value="F:phosphoric diester hydrolase activity"/>
    <property type="evidence" value="ECO:0007669"/>
    <property type="project" value="UniProtKB-ARBA"/>
</dbReference>
<keyword evidence="3" id="KW-1185">Reference proteome</keyword>
<dbReference type="InterPro" id="IPR029016">
    <property type="entry name" value="GAF-like_dom_sf"/>
</dbReference>
<dbReference type="PANTHER" id="PTHR43155:SF2">
    <property type="entry name" value="CYCLIC DI-GMP PHOSPHODIESTERASE PA4108"/>
    <property type="match status" value="1"/>
</dbReference>
<accession>A0A368XSS9</accession>
<dbReference type="Proteomes" id="UP000252884">
    <property type="component" value="Unassembled WGS sequence"/>
</dbReference>
<dbReference type="InterPro" id="IPR003018">
    <property type="entry name" value="GAF"/>
</dbReference>
<gene>
    <name evidence="2" type="ORF">DES41_105482</name>
</gene>
<dbReference type="SMART" id="SM00065">
    <property type="entry name" value="GAF"/>
    <property type="match status" value="1"/>
</dbReference>
<dbReference type="SUPFAM" id="SSF109604">
    <property type="entry name" value="HD-domain/PDEase-like"/>
    <property type="match status" value="2"/>
</dbReference>
<feature type="domain" description="HD-GYP" evidence="1">
    <location>
        <begin position="325"/>
        <end position="529"/>
    </location>
</feature>
<organism evidence="2 3">
    <name type="scientific">Pseudorhodoferax soli</name>
    <dbReference type="NCBI Taxonomy" id="545864"/>
    <lineage>
        <taxon>Bacteria</taxon>
        <taxon>Pseudomonadati</taxon>
        <taxon>Pseudomonadota</taxon>
        <taxon>Betaproteobacteria</taxon>
        <taxon>Burkholderiales</taxon>
        <taxon>Comamonadaceae</taxon>
    </lineage>
</organism>
<dbReference type="InterPro" id="IPR037522">
    <property type="entry name" value="HD_GYP_dom"/>
</dbReference>
<dbReference type="Pfam" id="PF13487">
    <property type="entry name" value="HD_5"/>
    <property type="match status" value="1"/>
</dbReference>
<reference evidence="2 3" key="1">
    <citation type="submission" date="2018-07" db="EMBL/GenBank/DDBJ databases">
        <title>Genomic Encyclopedia of Type Strains, Phase IV (KMG-IV): sequencing the most valuable type-strain genomes for metagenomic binning, comparative biology and taxonomic classification.</title>
        <authorList>
            <person name="Goeker M."/>
        </authorList>
    </citation>
    <scope>NUCLEOTIDE SEQUENCE [LARGE SCALE GENOMIC DNA]</scope>
    <source>
        <strain evidence="2 3">DSM 21634</strain>
    </source>
</reference>
<sequence length="545" mass="60708">MAMDLVGDLLARLDQLNAIGAALSKERNTDALLEGILIAAKNITHADGGTLYRMTEDGSALRFEIMRTNSLDIFLGGTTGRPIGFPLLQLVNADGSFNDSMVATYAAIHDRTVNIADAYAEEGFDFSGTRAFDQRTGYRSQSFLTVPMKNHDGEVIGVLQLINAQEPDLGRVVTFSEADQRLVESLASQAAIALSNRQLIIQLEELFESFIHLINMAIDDKSPYTGGHCNRVPELTMMLADAVDATEDGPLASFKMTERDRYELKIAGLLHDCGKISTPVHVVDKATKLQTLFDRIALVDTRFEVVRRDLEIAALKRQLALRPSVDPVAEAVAAAACTTEQAALDQEREFIRKLNRGTEYFNEGTVAQLQSLSERRRWSGPQGPDLPFFTDDEVENLSIRRGTLTAKERDIINYHIVATNRMLEQVPWPKHLRNVPEFAGGHHERMDGRGYPKGLMRHEMSLQARMLGIADIFEALTAADRPYKPGMKVSKALEIMVRFKKNGHIDPDLFDVFMNRAVYRRYAERFLDSGQMDVVPPAALEPAAE</sequence>
<dbReference type="PROSITE" id="PS51832">
    <property type="entry name" value="HD_GYP"/>
    <property type="match status" value="1"/>
</dbReference>
<evidence type="ECO:0000313" key="2">
    <source>
        <dbReference type="EMBL" id="RCW70539.1"/>
    </source>
</evidence>
<dbReference type="SMART" id="SM00471">
    <property type="entry name" value="HDc"/>
    <property type="match status" value="1"/>
</dbReference>
<dbReference type="InterPro" id="IPR006674">
    <property type="entry name" value="HD_domain"/>
</dbReference>
<dbReference type="RefSeq" id="WP_211333015.1">
    <property type="nucleotide sequence ID" value="NZ_QPJK01000005.1"/>
</dbReference>
<comment type="caution">
    <text evidence="2">The sequence shown here is derived from an EMBL/GenBank/DDBJ whole genome shotgun (WGS) entry which is preliminary data.</text>
</comment>
<dbReference type="Pfam" id="PF01590">
    <property type="entry name" value="GAF"/>
    <property type="match status" value="1"/>
</dbReference>
<dbReference type="Pfam" id="PF01966">
    <property type="entry name" value="HD"/>
    <property type="match status" value="1"/>
</dbReference>
<dbReference type="EMBL" id="QPJK01000005">
    <property type="protein sequence ID" value="RCW70539.1"/>
    <property type="molecule type" value="Genomic_DNA"/>
</dbReference>
<name>A0A368XSS9_9BURK</name>
<dbReference type="AlphaFoldDB" id="A0A368XSS9"/>
<dbReference type="PANTHER" id="PTHR43155">
    <property type="entry name" value="CYCLIC DI-GMP PHOSPHODIESTERASE PA4108-RELATED"/>
    <property type="match status" value="1"/>
</dbReference>